<proteinExistence type="predicted"/>
<name>A0A7J8ZX36_9ROSI</name>
<reference evidence="1 2" key="1">
    <citation type="journal article" date="2019" name="Genome Biol. Evol.">
        <title>Insights into the evolution of the New World diploid cottons (Gossypium, subgenus Houzingenia) based on genome sequencing.</title>
        <authorList>
            <person name="Grover C.E."/>
            <person name="Arick M.A. 2nd"/>
            <person name="Thrash A."/>
            <person name="Conover J.L."/>
            <person name="Sanders W.S."/>
            <person name="Peterson D.G."/>
            <person name="Frelichowski J.E."/>
            <person name="Scheffler J.A."/>
            <person name="Scheffler B.E."/>
            <person name="Wendel J.F."/>
        </authorList>
    </citation>
    <scope>NUCLEOTIDE SEQUENCE [LARGE SCALE GENOMIC DNA]</scope>
    <source>
        <strain evidence="1">4</strain>
        <tissue evidence="1">Leaf</tissue>
    </source>
</reference>
<sequence length="19" mass="2236">MNQKEMGSRRRCYVGGLYS</sequence>
<gene>
    <name evidence="1" type="ORF">Golax_015164</name>
</gene>
<keyword evidence="2" id="KW-1185">Reference proteome</keyword>
<accession>A0A7J8ZX36</accession>
<protein>
    <submittedName>
        <fullName evidence="1">Uncharacterized protein</fullName>
    </submittedName>
</protein>
<evidence type="ECO:0000313" key="2">
    <source>
        <dbReference type="Proteomes" id="UP000593574"/>
    </source>
</evidence>
<comment type="caution">
    <text evidence="1">The sequence shown here is derived from an EMBL/GenBank/DDBJ whole genome shotgun (WGS) entry which is preliminary data.</text>
</comment>
<dbReference type="Proteomes" id="UP000593574">
    <property type="component" value="Unassembled WGS sequence"/>
</dbReference>
<dbReference type="EMBL" id="JABEZV010000007">
    <property type="protein sequence ID" value="MBA0716325.1"/>
    <property type="molecule type" value="Genomic_DNA"/>
</dbReference>
<evidence type="ECO:0000313" key="1">
    <source>
        <dbReference type="EMBL" id="MBA0716325.1"/>
    </source>
</evidence>
<dbReference type="AlphaFoldDB" id="A0A7J8ZX36"/>
<organism evidence="1 2">
    <name type="scientific">Gossypium laxum</name>
    <dbReference type="NCBI Taxonomy" id="34288"/>
    <lineage>
        <taxon>Eukaryota</taxon>
        <taxon>Viridiplantae</taxon>
        <taxon>Streptophyta</taxon>
        <taxon>Embryophyta</taxon>
        <taxon>Tracheophyta</taxon>
        <taxon>Spermatophyta</taxon>
        <taxon>Magnoliopsida</taxon>
        <taxon>eudicotyledons</taxon>
        <taxon>Gunneridae</taxon>
        <taxon>Pentapetalae</taxon>
        <taxon>rosids</taxon>
        <taxon>malvids</taxon>
        <taxon>Malvales</taxon>
        <taxon>Malvaceae</taxon>
        <taxon>Malvoideae</taxon>
        <taxon>Gossypium</taxon>
    </lineage>
</organism>